<dbReference type="InParanoid" id="A0A2T3BFN7"/>
<dbReference type="RefSeq" id="XP_024725673.1">
    <property type="nucleotide sequence ID" value="XM_024863451.1"/>
</dbReference>
<evidence type="ECO:0000313" key="2">
    <source>
        <dbReference type="Proteomes" id="UP000241818"/>
    </source>
</evidence>
<reference evidence="1 2" key="1">
    <citation type="journal article" date="2018" name="New Phytol.">
        <title>Comparative genomics and transcriptomics depict ericoid mycorrhizal fungi as versatile saprotrophs and plant mutualists.</title>
        <authorList>
            <person name="Martino E."/>
            <person name="Morin E."/>
            <person name="Grelet G.A."/>
            <person name="Kuo A."/>
            <person name="Kohler A."/>
            <person name="Daghino S."/>
            <person name="Barry K.W."/>
            <person name="Cichocki N."/>
            <person name="Clum A."/>
            <person name="Dockter R.B."/>
            <person name="Hainaut M."/>
            <person name="Kuo R.C."/>
            <person name="LaButti K."/>
            <person name="Lindahl B.D."/>
            <person name="Lindquist E.A."/>
            <person name="Lipzen A."/>
            <person name="Khouja H.R."/>
            <person name="Magnuson J."/>
            <person name="Murat C."/>
            <person name="Ohm R.A."/>
            <person name="Singer S.W."/>
            <person name="Spatafora J.W."/>
            <person name="Wang M."/>
            <person name="Veneault-Fourrey C."/>
            <person name="Henrissat B."/>
            <person name="Grigoriev I.V."/>
            <person name="Martin F.M."/>
            <person name="Perotto S."/>
        </authorList>
    </citation>
    <scope>NUCLEOTIDE SEQUENCE [LARGE SCALE GENOMIC DNA]</scope>
    <source>
        <strain evidence="1 2">ATCC 22711</strain>
    </source>
</reference>
<organism evidence="1 2">
    <name type="scientific">Amorphotheca resinae ATCC 22711</name>
    <dbReference type="NCBI Taxonomy" id="857342"/>
    <lineage>
        <taxon>Eukaryota</taxon>
        <taxon>Fungi</taxon>
        <taxon>Dikarya</taxon>
        <taxon>Ascomycota</taxon>
        <taxon>Pezizomycotina</taxon>
        <taxon>Leotiomycetes</taxon>
        <taxon>Helotiales</taxon>
        <taxon>Amorphothecaceae</taxon>
        <taxon>Amorphotheca</taxon>
    </lineage>
</organism>
<dbReference type="GeneID" id="36571532"/>
<dbReference type="AlphaFoldDB" id="A0A2T3BFN7"/>
<keyword evidence="2" id="KW-1185">Reference proteome</keyword>
<proteinExistence type="predicted"/>
<dbReference type="Proteomes" id="UP000241818">
    <property type="component" value="Unassembled WGS sequence"/>
</dbReference>
<name>A0A2T3BFN7_AMORE</name>
<gene>
    <name evidence="1" type="ORF">M430DRAFT_163616</name>
</gene>
<dbReference type="EMBL" id="KZ679006">
    <property type="protein sequence ID" value="PSS28148.1"/>
    <property type="molecule type" value="Genomic_DNA"/>
</dbReference>
<protein>
    <submittedName>
        <fullName evidence="1">Uncharacterized protein</fullName>
    </submittedName>
</protein>
<sequence length="143" mass="15835">MQHYSVHPSSLAFSQSPPQASSHYYSLCSITCMALCCSAPRRICITSIHPCTSYPKFQPQAFVFLSSLPEYPHIPALPGSLYYCPYIPPAVTTIHPSLRIFPSPHSPRISLPPSSYPAIIIIIHPLPIHPSIHPPRPPFLLPT</sequence>
<accession>A0A2T3BFN7</accession>
<evidence type="ECO:0000313" key="1">
    <source>
        <dbReference type="EMBL" id="PSS28148.1"/>
    </source>
</evidence>